<gene>
    <name evidence="4" type="ORF">MVEN_02542600</name>
</gene>
<reference evidence="4" key="1">
    <citation type="submission" date="2020-05" db="EMBL/GenBank/DDBJ databases">
        <title>Mycena genomes resolve the evolution of fungal bioluminescence.</title>
        <authorList>
            <person name="Tsai I.J."/>
        </authorList>
    </citation>
    <scope>NUCLEOTIDE SEQUENCE</scope>
    <source>
        <strain evidence="4">CCC161011</strain>
    </source>
</reference>
<dbReference type="InterPro" id="IPR027417">
    <property type="entry name" value="P-loop_NTPase"/>
</dbReference>
<dbReference type="InterPro" id="IPR056884">
    <property type="entry name" value="NPHP3-like_N"/>
</dbReference>
<evidence type="ECO:0000313" key="4">
    <source>
        <dbReference type="EMBL" id="KAF7328549.1"/>
    </source>
</evidence>
<evidence type="ECO:0000259" key="3">
    <source>
        <dbReference type="SMART" id="SM00382"/>
    </source>
</evidence>
<dbReference type="PANTHER" id="PTHR10039">
    <property type="entry name" value="AMELOGENIN"/>
    <property type="match status" value="1"/>
</dbReference>
<proteinExistence type="predicted"/>
<dbReference type="Gene3D" id="3.40.50.300">
    <property type="entry name" value="P-loop containing nucleotide triphosphate hydrolases"/>
    <property type="match status" value="1"/>
</dbReference>
<keyword evidence="5" id="KW-1185">Reference proteome</keyword>
<feature type="compositionally biased region" description="Basic and acidic residues" evidence="2">
    <location>
        <begin position="286"/>
        <end position="298"/>
    </location>
</feature>
<dbReference type="PANTHER" id="PTHR10039:SF17">
    <property type="entry name" value="FUNGAL STAND N-TERMINAL GOODBYE DOMAIN-CONTAINING PROTEIN-RELATED"/>
    <property type="match status" value="1"/>
</dbReference>
<feature type="region of interest" description="Disordered" evidence="2">
    <location>
        <begin position="26"/>
        <end position="57"/>
    </location>
</feature>
<dbReference type="AlphaFoldDB" id="A0A8H6U3Y5"/>
<dbReference type="SUPFAM" id="SSF52540">
    <property type="entry name" value="P-loop containing nucleoside triphosphate hydrolases"/>
    <property type="match status" value="1"/>
</dbReference>
<dbReference type="InterPro" id="IPR003593">
    <property type="entry name" value="AAA+_ATPase"/>
</dbReference>
<protein>
    <submittedName>
        <fullName evidence="4">NACHT domain-containing protein</fullName>
    </submittedName>
</protein>
<dbReference type="Proteomes" id="UP000620124">
    <property type="component" value="Unassembled WGS sequence"/>
</dbReference>
<evidence type="ECO:0000256" key="1">
    <source>
        <dbReference type="ARBA" id="ARBA00022737"/>
    </source>
</evidence>
<feature type="domain" description="AAA+ ATPase" evidence="3">
    <location>
        <begin position="310"/>
        <end position="559"/>
    </location>
</feature>
<comment type="caution">
    <text evidence="4">The sequence shown here is derived from an EMBL/GenBank/DDBJ whole genome shotgun (WGS) entry which is preliminary data.</text>
</comment>
<feature type="compositionally biased region" description="Basic and acidic residues" evidence="2">
    <location>
        <begin position="45"/>
        <end position="56"/>
    </location>
</feature>
<evidence type="ECO:0000256" key="2">
    <source>
        <dbReference type="SAM" id="MobiDB-lite"/>
    </source>
</evidence>
<dbReference type="EMBL" id="JACAZI010000035">
    <property type="protein sequence ID" value="KAF7328549.1"/>
    <property type="molecule type" value="Genomic_DNA"/>
</dbReference>
<keyword evidence="1" id="KW-0677">Repeat</keyword>
<dbReference type="Pfam" id="PF24883">
    <property type="entry name" value="NPHP3_N"/>
    <property type="match status" value="1"/>
</dbReference>
<organism evidence="4 5">
    <name type="scientific">Mycena venus</name>
    <dbReference type="NCBI Taxonomy" id="2733690"/>
    <lineage>
        <taxon>Eukaryota</taxon>
        <taxon>Fungi</taxon>
        <taxon>Dikarya</taxon>
        <taxon>Basidiomycota</taxon>
        <taxon>Agaricomycotina</taxon>
        <taxon>Agaricomycetes</taxon>
        <taxon>Agaricomycetidae</taxon>
        <taxon>Agaricales</taxon>
        <taxon>Marasmiineae</taxon>
        <taxon>Mycenaceae</taxon>
        <taxon>Mycena</taxon>
    </lineage>
</organism>
<dbReference type="OrthoDB" id="5967843at2759"/>
<name>A0A8H6U3Y5_9AGAR</name>
<sequence length="1016" mass="115918">MFSSSSGVQINGGTFYNVARDINVQHTGGNRDDDEIPQLALTEGPSREPIRAERNQRHGYRTVPYDISRRWQTSSHSLPDDQPSSWTFPSSLALTPYSDPAQLDFAETSGFSAMNEHTFPPYDPLGNGNVEWETNFANPSRGADTGSLSFGNAAQSALGFELPPFVQPSVPSFAPFLQNAGPMNGPNTNIPIPPFLHPYSPDPVTYINGGTFIGGNMSHIQRQGETGLHILHRTIAGDAFHDSAERYPQPRCHPDTRTEMLGKLWSWACGNELPEADYRQNNFPFKPDDLLSEERNHPSSESTDVGEDRRSGILWLHGPAGSGKSAIAQSLCQKLQADDRLGGSFFFKRGDPSRGSAKKLFPTLAYQLALLLPSLHSLISQRMEYDPAIVNRSLPDQLLALIIEPCRLSDLAQPVSIIIDGLDECEGHDIQQEILRAIAITQQENLPLRFFIVSRPEPHITEMFREPGLDQFHRPFYIDQSFKDVRCYLEDEFKRIHESHHITMVTIPRPWPSPEVVELLVQKSSGYFIYAATVIRFVDDKNFRPTDRLDIILGIKQCGAGSPFGELDQLYLQILSLVPVESRPQLLRILTVITSYLPLNMLHIEQLLELKMGDCRLILRNLHSVISLPGDLEGDVDVIAIPGHMQHASFLDFLLDSSRSGSFCIGGAYHRADIACHILKVMNYEVHDPALRVRYDGWHVAWRCGPRALDYVESVEPSPKLETLLHSFNQDILFYHQSLMDLSQRLRFLNWLKKFNPLPLDLIRLWEDYEFMLSDDVWDTCRTIVQPGPSRNHPTVLSDISLPLLQLLYAYRLLLPDERGERWNRYKLHLLLDLPVAELRTMFCPLRTIVSEEQHQNQDHMRKPFIFNSGLTPLRKSELESLIWDLACGGLRVLKGVLSGELPHIYGTHIQGWSFFLRCCIPSASFLRSLEEISDDWPTDWYLSWAQVPDFHNIAQWLKTFPNPPIELISQFESRVKFMRDLKPPLRLKSFESFEEEWRMWQEEHKLTLVHGRRDS</sequence>
<dbReference type="SMART" id="SM00382">
    <property type="entry name" value="AAA"/>
    <property type="match status" value="1"/>
</dbReference>
<feature type="region of interest" description="Disordered" evidence="2">
    <location>
        <begin position="284"/>
        <end position="308"/>
    </location>
</feature>
<accession>A0A8H6U3Y5</accession>
<evidence type="ECO:0000313" key="5">
    <source>
        <dbReference type="Proteomes" id="UP000620124"/>
    </source>
</evidence>